<gene>
    <name evidence="2" type="ORF">ACFFNY_26155</name>
</gene>
<organism evidence="2 3">
    <name type="scientific">Paenibacillus hodogayensis</name>
    <dbReference type="NCBI Taxonomy" id="279208"/>
    <lineage>
        <taxon>Bacteria</taxon>
        <taxon>Bacillati</taxon>
        <taxon>Bacillota</taxon>
        <taxon>Bacilli</taxon>
        <taxon>Bacillales</taxon>
        <taxon>Paenibacillaceae</taxon>
        <taxon>Paenibacillus</taxon>
    </lineage>
</organism>
<protein>
    <submittedName>
        <fullName evidence="2">ABC transporter permease</fullName>
    </submittedName>
</protein>
<sequence length="222" mass="24508">MHAFSRLLKTELRNRRNEWLIIVAALVVLNVLLSLLQLFMDRDQLAFVMTLNIVVYCVMLLAPLVHGFSIWREEWKQRSIVLILMIPVPRAHLVTAKCMAILLEALLITGVTAVGLSVQYVLSDGMLFRAEPLITLTWGKLWLAAHLMIAATCLVLLCFFSMLLGKCSRKLSIGIAFLVFVAGLLVTVVAAANLPPLLVFVFVGAACFGGSVYLLEKKVAIG</sequence>
<dbReference type="Pfam" id="PF12730">
    <property type="entry name" value="ABC2_membrane_4"/>
    <property type="match status" value="1"/>
</dbReference>
<accession>A0ABV5W3C6</accession>
<comment type="caution">
    <text evidence="2">The sequence shown here is derived from an EMBL/GenBank/DDBJ whole genome shotgun (WGS) entry which is preliminary data.</text>
</comment>
<reference evidence="2 3" key="1">
    <citation type="submission" date="2024-09" db="EMBL/GenBank/DDBJ databases">
        <authorList>
            <person name="Sun Q."/>
            <person name="Mori K."/>
        </authorList>
    </citation>
    <scope>NUCLEOTIDE SEQUENCE [LARGE SCALE GENOMIC DNA]</scope>
    <source>
        <strain evidence="2 3">JCM 12520</strain>
    </source>
</reference>
<feature type="transmembrane region" description="Helical" evidence="1">
    <location>
        <begin position="45"/>
        <end position="68"/>
    </location>
</feature>
<keyword evidence="1" id="KW-1133">Transmembrane helix</keyword>
<evidence type="ECO:0000256" key="1">
    <source>
        <dbReference type="SAM" id="Phobius"/>
    </source>
</evidence>
<proteinExistence type="predicted"/>
<evidence type="ECO:0000313" key="2">
    <source>
        <dbReference type="EMBL" id="MFB9755074.1"/>
    </source>
</evidence>
<dbReference type="EMBL" id="JBHMAG010000017">
    <property type="protein sequence ID" value="MFB9755074.1"/>
    <property type="molecule type" value="Genomic_DNA"/>
</dbReference>
<keyword evidence="3" id="KW-1185">Reference proteome</keyword>
<feature type="transmembrane region" description="Helical" evidence="1">
    <location>
        <begin position="142"/>
        <end position="164"/>
    </location>
</feature>
<keyword evidence="1" id="KW-0472">Membrane</keyword>
<keyword evidence="1" id="KW-0812">Transmembrane</keyword>
<dbReference type="Proteomes" id="UP001589619">
    <property type="component" value="Unassembled WGS sequence"/>
</dbReference>
<dbReference type="RefSeq" id="WP_344908983.1">
    <property type="nucleotide sequence ID" value="NZ_BAAAYO010000007.1"/>
</dbReference>
<feature type="transmembrane region" description="Helical" evidence="1">
    <location>
        <begin position="171"/>
        <end position="191"/>
    </location>
</feature>
<feature type="transmembrane region" description="Helical" evidence="1">
    <location>
        <begin position="100"/>
        <end position="122"/>
    </location>
</feature>
<feature type="transmembrane region" description="Helical" evidence="1">
    <location>
        <begin position="20"/>
        <end position="39"/>
    </location>
</feature>
<feature type="transmembrane region" description="Helical" evidence="1">
    <location>
        <begin position="197"/>
        <end position="215"/>
    </location>
</feature>
<evidence type="ECO:0000313" key="3">
    <source>
        <dbReference type="Proteomes" id="UP001589619"/>
    </source>
</evidence>
<name>A0ABV5W3C6_9BACL</name>